<dbReference type="AlphaFoldDB" id="G9YFA3"/>
<name>G9YFA3_9FIRM</name>
<evidence type="ECO:0000313" key="1">
    <source>
        <dbReference type="EMBL" id="EHM43271.1"/>
    </source>
</evidence>
<sequence>MDETLIEAVKQWKINASLPHQVGDFTLQAAFDDSSAPKDADSTEIFAYVNTGKGWSVRAVYNNGSGDFSVRTNLGMLEFSLIEFITDDFSAFRSMVERRLPRIMEAHYVHCEKDFSFI</sequence>
<protein>
    <submittedName>
        <fullName evidence="1">Uncharacterized protein</fullName>
    </submittedName>
</protein>
<organism evidence="1 2">
    <name type="scientific">Anaeroglobus geminatus F0357</name>
    <dbReference type="NCBI Taxonomy" id="861450"/>
    <lineage>
        <taxon>Bacteria</taxon>
        <taxon>Bacillati</taxon>
        <taxon>Bacillota</taxon>
        <taxon>Negativicutes</taxon>
        <taxon>Veillonellales</taxon>
        <taxon>Veillonellaceae</taxon>
        <taxon>Anaeroglobus</taxon>
    </lineage>
</organism>
<dbReference type="STRING" id="861450.HMPREF0080_00314"/>
<evidence type="ECO:0000313" key="2">
    <source>
        <dbReference type="Proteomes" id="UP000005481"/>
    </source>
</evidence>
<reference evidence="1 2" key="1">
    <citation type="submission" date="2011-08" db="EMBL/GenBank/DDBJ databases">
        <authorList>
            <person name="Weinstock G."/>
            <person name="Sodergren E."/>
            <person name="Clifton S."/>
            <person name="Fulton L."/>
            <person name="Fulton B."/>
            <person name="Courtney L."/>
            <person name="Fronick C."/>
            <person name="Harrison M."/>
            <person name="Strong C."/>
            <person name="Farmer C."/>
            <person name="Delahaunty K."/>
            <person name="Markovic C."/>
            <person name="Hall O."/>
            <person name="Minx P."/>
            <person name="Tomlinson C."/>
            <person name="Mitreva M."/>
            <person name="Hou S."/>
            <person name="Chen J."/>
            <person name="Wollam A."/>
            <person name="Pepin K.H."/>
            <person name="Johnson M."/>
            <person name="Bhonagiri V."/>
            <person name="Zhang X."/>
            <person name="Suruliraj S."/>
            <person name="Warren W."/>
            <person name="Chinwalla A."/>
            <person name="Mardis E.R."/>
            <person name="Wilson R.K."/>
        </authorList>
    </citation>
    <scope>NUCLEOTIDE SEQUENCE [LARGE SCALE GENOMIC DNA]</scope>
    <source>
        <strain evidence="1 2">F0357</strain>
    </source>
</reference>
<accession>G9YFA3</accession>
<dbReference type="Proteomes" id="UP000005481">
    <property type="component" value="Unassembled WGS sequence"/>
</dbReference>
<dbReference type="PATRIC" id="fig|861450.3.peg.298"/>
<comment type="caution">
    <text evidence="1">The sequence shown here is derived from an EMBL/GenBank/DDBJ whole genome shotgun (WGS) entry which is preliminary data.</text>
</comment>
<dbReference type="EMBL" id="AGCJ01000010">
    <property type="protein sequence ID" value="EHM43271.1"/>
    <property type="molecule type" value="Genomic_DNA"/>
</dbReference>
<keyword evidence="2" id="KW-1185">Reference proteome</keyword>
<proteinExistence type="predicted"/>
<gene>
    <name evidence="1" type="ORF">HMPREF0080_00314</name>
</gene>
<dbReference type="HOGENOM" id="CLU_2068200_0_0_9"/>